<sequence length="129" mass="14659">MMDKACQQFTDDESLCFSRTQEERLPRVVVHFAVQPGATMSWRVEANTELLVQGARVWLTRAASPYDHWLQIGETFRLQRGERVWVSADGDTPARLSLTTHPVKSRGTLVRLLERCSSLGADIFAPRSR</sequence>
<dbReference type="Proteomes" id="UP001494588">
    <property type="component" value="Unassembled WGS sequence"/>
</dbReference>
<organism evidence="1 2">
    <name type="scientific">Paraburkholderia sabiae</name>
    <dbReference type="NCBI Taxonomy" id="273251"/>
    <lineage>
        <taxon>Bacteria</taxon>
        <taxon>Pseudomonadati</taxon>
        <taxon>Pseudomonadota</taxon>
        <taxon>Betaproteobacteria</taxon>
        <taxon>Burkholderiales</taxon>
        <taxon>Burkholderiaceae</taxon>
        <taxon>Paraburkholderia</taxon>
    </lineage>
</organism>
<evidence type="ECO:0000313" key="1">
    <source>
        <dbReference type="EMBL" id="MEM5286914.1"/>
    </source>
</evidence>
<accession>A0ABU9QBW1</accession>
<keyword evidence="2" id="KW-1185">Reference proteome</keyword>
<reference evidence="1 2" key="1">
    <citation type="submission" date="2024-01" db="EMBL/GenBank/DDBJ databases">
        <title>The diversity of rhizobia nodulating Mimosa spp. in eleven states of Brazil covering several biomes is determined by host plant, location, and edaphic factors.</title>
        <authorList>
            <person name="Rouws L."/>
            <person name="Barauna A."/>
            <person name="Beukes C."/>
            <person name="De Faria S.M."/>
            <person name="Gross E."/>
            <person name="Dos Reis Junior F.B."/>
            <person name="Simon M."/>
            <person name="Maluk M."/>
            <person name="Odee D.W."/>
            <person name="Kenicer G."/>
            <person name="Young J.P.W."/>
            <person name="Reis V.M."/>
            <person name="Zilli J."/>
            <person name="James E.K."/>
        </authorList>
    </citation>
    <scope>NUCLEOTIDE SEQUENCE [LARGE SCALE GENOMIC DNA]</scope>
    <source>
        <strain evidence="1 2">JPY77</strain>
    </source>
</reference>
<name>A0ABU9QBW1_9BURK</name>
<protein>
    <submittedName>
        <fullName evidence="1">DUF2917 domain-containing protein</fullName>
    </submittedName>
</protein>
<dbReference type="Pfam" id="PF11142">
    <property type="entry name" value="DUF2917"/>
    <property type="match status" value="1"/>
</dbReference>
<proteinExistence type="predicted"/>
<gene>
    <name evidence="1" type="ORF">V4C55_14425</name>
</gene>
<dbReference type="EMBL" id="JAZHGC010000010">
    <property type="protein sequence ID" value="MEM5286914.1"/>
    <property type="molecule type" value="Genomic_DNA"/>
</dbReference>
<evidence type="ECO:0000313" key="2">
    <source>
        <dbReference type="Proteomes" id="UP001494588"/>
    </source>
</evidence>
<dbReference type="InterPro" id="IPR021317">
    <property type="entry name" value="DUF2917"/>
</dbReference>
<comment type="caution">
    <text evidence="1">The sequence shown here is derived from an EMBL/GenBank/DDBJ whole genome shotgun (WGS) entry which is preliminary data.</text>
</comment>